<dbReference type="GO" id="GO:0008270">
    <property type="term" value="F:zinc ion binding"/>
    <property type="evidence" value="ECO:0007669"/>
    <property type="project" value="UniProtKB-KW"/>
</dbReference>
<dbReference type="RefSeq" id="XP_010243839.1">
    <property type="nucleotide sequence ID" value="XM_010245537.1"/>
</dbReference>
<name>A0A1U7Z880_NELNU</name>
<protein>
    <submittedName>
        <fullName evidence="9">Uncharacterized protein LOC104587812 isoform X1</fullName>
    </submittedName>
</protein>
<dbReference type="PROSITE" id="PS00018">
    <property type="entry name" value="EF_HAND_1"/>
    <property type="match status" value="5"/>
</dbReference>
<dbReference type="InterPro" id="IPR000433">
    <property type="entry name" value="Znf_ZZ"/>
</dbReference>
<feature type="domain" description="EF-hand" evidence="7">
    <location>
        <begin position="50"/>
        <end position="85"/>
    </location>
</feature>
<dbReference type="InterPro" id="IPR011992">
    <property type="entry name" value="EF-hand-dom_pair"/>
</dbReference>
<sequence length="995" mass="115141">MEEVRAAALAAYSDYSSEEKNLVVEAFKSLASYKDGKASCKELADLFSESRSQRKEEIFAGVDRDGDGYLNLYDFITLAYTFYGTFSCDECGDRNMVTKGMSYSCVECIDLRNSNDDNRSYNLCVTCYKSKQFSHHHSFFLDNYLQLQKRNQMAKKLKDRKKSRESHEALEAALAYYDACSNEEKELLEKGFMQLDFDNDGRVSSKDFNASPFANSGRGIKLLDNYYMDFKTFIKSIYRRDSKGCCEHCNLYIDGMFYSCVECFDRWDSSGKHCRYDLCVNCYRTRKFVHPHSSFFDNYVLLEKRNLALKEYKEKEKRREEEEIRGPAMTDYKNCSDERKEARMKTFRDLDSNSDGKISYEELKAFLSEEGYTGQKFKSLAELDKDGDGYLDQWDFNVLQYMIDKRVSCKVCGLFIKGLCYSCAECMNKWISKSGDNYYVCPACYHSGKFVHEHSTFWDNYEMLWNRMQAARNEEDERRKKEMDEIRVAAAAYYENCPKGEIQEVEKTFRDLDADSKGKVSFKEFDAFYSATGVTDELVYLDRDGDGYLDLQDAIVYYYIDKTRARCQVCKHFINGMYYSCIECFGQKGSFGDRKTYNLCFSCYPTGRLDHPHFFLDNYTFLQMILSAPTNENKIATLQEENEVFTEDIATVESTQTDNSQEEKDADQEENAIVPSTIRSNSLEKETKNEIDEIREAAAIYYNSCSNEEKQRVLSMFVTLDTNNDGKVSYEEFEAFPSSVGLLKPAIEDFMELDRDGDGYLDYQDAKVLYYMDLTREICQVCRRFIKGMYYTCVECFDHKGRLGERKTHSLCLACYDTGRVNHPHVFLDNYALLRTRSLSGKGKKSIQQEEEEDEVVKEIQMEEKDLRSPVASDSMDHTGRILLRGPSRDGFYHFPGAIQQRIENLEACVGEKTSLSKWHQRLGHASLRVVKNIISKFSLPYSSSFSYPFVCEACQMGKAHCLSLPSSNTIFSSPLELVFSDVWEPTPTLSNKGF</sequence>
<keyword evidence="1" id="KW-0479">Metal-binding</keyword>
<dbReference type="SUPFAM" id="SSF47473">
    <property type="entry name" value="EF-hand"/>
    <property type="match status" value="3"/>
</dbReference>
<dbReference type="InterPro" id="IPR025724">
    <property type="entry name" value="GAG-pre-integrase_dom"/>
</dbReference>
<keyword evidence="4" id="KW-0862">Zinc</keyword>
<feature type="domain" description="EF-hand" evidence="7">
    <location>
        <begin position="183"/>
        <end position="218"/>
    </location>
</feature>
<keyword evidence="5" id="KW-0106">Calcium</keyword>
<feature type="domain" description="EF-hand" evidence="7">
    <location>
        <begin position="708"/>
        <end position="743"/>
    </location>
</feature>
<dbReference type="Pfam" id="PF13976">
    <property type="entry name" value="gag_pre-integrs"/>
    <property type="match status" value="1"/>
</dbReference>
<dbReference type="Pfam" id="PF13202">
    <property type="entry name" value="EF-hand_5"/>
    <property type="match status" value="4"/>
</dbReference>
<feature type="domain" description="EF-hand" evidence="7">
    <location>
        <begin position="338"/>
        <end position="373"/>
    </location>
</feature>
<evidence type="ECO:0000256" key="4">
    <source>
        <dbReference type="ARBA" id="ARBA00022833"/>
    </source>
</evidence>
<feature type="region of interest" description="Disordered" evidence="6">
    <location>
        <begin position="652"/>
        <end position="672"/>
    </location>
</feature>
<proteinExistence type="predicted"/>
<keyword evidence="2" id="KW-0677">Repeat</keyword>
<dbReference type="CDD" id="cd00051">
    <property type="entry name" value="EFh"/>
    <property type="match status" value="3"/>
</dbReference>
<dbReference type="SMART" id="SM00054">
    <property type="entry name" value="EFh"/>
    <property type="match status" value="5"/>
</dbReference>
<dbReference type="Gene3D" id="3.30.60.90">
    <property type="match status" value="1"/>
</dbReference>
<dbReference type="InterPro" id="IPR002048">
    <property type="entry name" value="EF_hand_dom"/>
</dbReference>
<dbReference type="Gene3D" id="1.10.238.10">
    <property type="entry name" value="EF-hand"/>
    <property type="match status" value="4"/>
</dbReference>
<reference evidence="9" key="1">
    <citation type="submission" date="2025-08" db="UniProtKB">
        <authorList>
            <consortium name="RefSeq"/>
        </authorList>
    </citation>
    <scope>IDENTIFICATION</scope>
</reference>
<evidence type="ECO:0000313" key="8">
    <source>
        <dbReference type="Proteomes" id="UP000189703"/>
    </source>
</evidence>
<gene>
    <name evidence="9" type="primary">LOC104587812</name>
</gene>
<organism evidence="8 9">
    <name type="scientific">Nelumbo nucifera</name>
    <name type="common">Sacred lotus</name>
    <dbReference type="NCBI Taxonomy" id="4432"/>
    <lineage>
        <taxon>Eukaryota</taxon>
        <taxon>Viridiplantae</taxon>
        <taxon>Streptophyta</taxon>
        <taxon>Embryophyta</taxon>
        <taxon>Tracheophyta</taxon>
        <taxon>Spermatophyta</taxon>
        <taxon>Magnoliopsida</taxon>
        <taxon>Proteales</taxon>
        <taxon>Nelumbonaceae</taxon>
        <taxon>Nelumbo</taxon>
    </lineage>
</organism>
<evidence type="ECO:0000256" key="6">
    <source>
        <dbReference type="SAM" id="MobiDB-lite"/>
    </source>
</evidence>
<dbReference type="STRING" id="4432.A0A1U7Z880"/>
<evidence type="ECO:0000256" key="2">
    <source>
        <dbReference type="ARBA" id="ARBA00022737"/>
    </source>
</evidence>
<dbReference type="InterPro" id="IPR043145">
    <property type="entry name" value="Znf_ZZ_sf"/>
</dbReference>
<accession>A0A1U7Z880</accession>
<dbReference type="KEGG" id="nnu:104587812"/>
<evidence type="ECO:0000256" key="3">
    <source>
        <dbReference type="ARBA" id="ARBA00022771"/>
    </source>
</evidence>
<evidence type="ECO:0000313" key="9">
    <source>
        <dbReference type="RefSeq" id="XP_010243839.1"/>
    </source>
</evidence>
<evidence type="ECO:0000256" key="5">
    <source>
        <dbReference type="ARBA" id="ARBA00022837"/>
    </source>
</evidence>
<dbReference type="AlphaFoldDB" id="A0A1U7Z880"/>
<dbReference type="SMART" id="SM00291">
    <property type="entry name" value="ZnF_ZZ"/>
    <property type="match status" value="4"/>
</dbReference>
<feature type="domain" description="EF-hand" evidence="7">
    <location>
        <begin position="500"/>
        <end position="535"/>
    </location>
</feature>
<evidence type="ECO:0000256" key="1">
    <source>
        <dbReference type="ARBA" id="ARBA00022723"/>
    </source>
</evidence>
<dbReference type="PROSITE" id="PS50222">
    <property type="entry name" value="EF_HAND_2"/>
    <property type="match status" value="5"/>
</dbReference>
<keyword evidence="8" id="KW-1185">Reference proteome</keyword>
<dbReference type="InParanoid" id="A0A1U7Z880"/>
<dbReference type="SUPFAM" id="SSF57850">
    <property type="entry name" value="RING/U-box"/>
    <property type="match status" value="3"/>
</dbReference>
<dbReference type="GO" id="GO:0005509">
    <property type="term" value="F:calcium ion binding"/>
    <property type="evidence" value="ECO:0000318"/>
    <property type="project" value="GO_Central"/>
</dbReference>
<dbReference type="PANTHER" id="PTHR45942">
    <property type="entry name" value="PROTEIN PHOSPATASE 3 REGULATORY SUBUNIT B ALPHA ISOFORM TYPE 1"/>
    <property type="match status" value="1"/>
</dbReference>
<dbReference type="GeneID" id="104587812"/>
<keyword evidence="3" id="KW-0863">Zinc-finger</keyword>
<evidence type="ECO:0000259" key="7">
    <source>
        <dbReference type="PROSITE" id="PS50222"/>
    </source>
</evidence>
<dbReference type="eggNOG" id="KOG0017">
    <property type="taxonomic scope" value="Eukaryota"/>
</dbReference>
<dbReference type="Proteomes" id="UP000189703">
    <property type="component" value="Unplaced"/>
</dbReference>
<dbReference type="InterPro" id="IPR018247">
    <property type="entry name" value="EF_Hand_1_Ca_BS"/>
</dbReference>
<dbReference type="OrthoDB" id="8785703at2759"/>